<keyword evidence="5" id="KW-1185">Reference proteome</keyword>
<reference evidence="4 5" key="1">
    <citation type="submission" date="2023-09" db="EMBL/GenBank/DDBJ databases">
        <title>Complete Genome and Methylome dissection of Bacillus brevis NEB573 original source of BbsI restriction endonuclease.</title>
        <authorList>
            <person name="Fomenkov A."/>
            <person name="Roberts R.D."/>
        </authorList>
    </citation>
    <scope>NUCLEOTIDE SEQUENCE [LARGE SCALE GENOMIC DNA]</scope>
    <source>
        <strain evidence="4 5">NEB573</strain>
    </source>
</reference>
<dbReference type="InterPro" id="IPR000868">
    <property type="entry name" value="Isochorismatase-like_dom"/>
</dbReference>
<dbReference type="EMBL" id="CP134050">
    <property type="protein sequence ID" value="WNC15455.1"/>
    <property type="molecule type" value="Genomic_DNA"/>
</dbReference>
<evidence type="ECO:0000313" key="5">
    <source>
        <dbReference type="Proteomes" id="UP001256827"/>
    </source>
</evidence>
<dbReference type="PANTHER" id="PTHR43540">
    <property type="entry name" value="PEROXYUREIDOACRYLATE/UREIDOACRYLATE AMIDOHYDROLASE-RELATED"/>
    <property type="match status" value="1"/>
</dbReference>
<dbReference type="Pfam" id="PF00857">
    <property type="entry name" value="Isochorismatase"/>
    <property type="match status" value="1"/>
</dbReference>
<dbReference type="SUPFAM" id="SSF52499">
    <property type="entry name" value="Isochorismatase-like hydrolases"/>
    <property type="match status" value="1"/>
</dbReference>
<accession>A0ABY9T5S9</accession>
<dbReference type="RefSeq" id="WP_310769243.1">
    <property type="nucleotide sequence ID" value="NZ_CP134050.1"/>
</dbReference>
<evidence type="ECO:0000259" key="3">
    <source>
        <dbReference type="Pfam" id="PF00857"/>
    </source>
</evidence>
<dbReference type="InterPro" id="IPR050272">
    <property type="entry name" value="Isochorismatase-like_hydrls"/>
</dbReference>
<dbReference type="Gene3D" id="3.40.50.850">
    <property type="entry name" value="Isochorismatase-like"/>
    <property type="match status" value="1"/>
</dbReference>
<evidence type="ECO:0000313" key="4">
    <source>
        <dbReference type="EMBL" id="WNC15455.1"/>
    </source>
</evidence>
<evidence type="ECO:0000256" key="1">
    <source>
        <dbReference type="ARBA" id="ARBA00006336"/>
    </source>
</evidence>
<feature type="domain" description="Isochorismatase-like" evidence="3">
    <location>
        <begin position="29"/>
        <end position="203"/>
    </location>
</feature>
<evidence type="ECO:0000256" key="2">
    <source>
        <dbReference type="ARBA" id="ARBA00022801"/>
    </source>
</evidence>
<keyword evidence="2" id="KW-0378">Hydrolase</keyword>
<organism evidence="4 5">
    <name type="scientific">Brevibacillus brevis</name>
    <name type="common">Bacillus brevis</name>
    <dbReference type="NCBI Taxonomy" id="1393"/>
    <lineage>
        <taxon>Bacteria</taxon>
        <taxon>Bacillati</taxon>
        <taxon>Bacillota</taxon>
        <taxon>Bacilli</taxon>
        <taxon>Bacillales</taxon>
        <taxon>Paenibacillaceae</taxon>
        <taxon>Brevibacillus</taxon>
    </lineage>
</organism>
<comment type="similarity">
    <text evidence="1">Belongs to the isochorismatase family.</text>
</comment>
<proteinExistence type="inferred from homology"/>
<dbReference type="Proteomes" id="UP001256827">
    <property type="component" value="Chromosome"/>
</dbReference>
<name>A0ABY9T5S9_BREBE</name>
<dbReference type="InterPro" id="IPR036380">
    <property type="entry name" value="Isochorismatase-like_sf"/>
</dbReference>
<sequence length="216" mass="24058">MESIQRQNDLQNFRERGFGQTLGIGNRPCVLVVDVIKGFTDPAMPLGSDLSRQIEVTNRLLREAHQKNLPVFFTTIAYEENLEDSGIWLEKMGGLKTLKSGTDAVQLDPRLHYQKGDVILNKKYASAFFGTDLISRLNVNRVDTVIVTGCTTSGCVRASVVDALQYGYRPIVVRDAVGDRSLASHDQSLFDMEQKYADVLDASELIAYMQSYTAIS</sequence>
<dbReference type="PANTHER" id="PTHR43540:SF1">
    <property type="entry name" value="ISOCHORISMATASE HYDROLASE"/>
    <property type="match status" value="1"/>
</dbReference>
<gene>
    <name evidence="4" type="ORF">RGB73_03635</name>
</gene>
<protein>
    <submittedName>
        <fullName evidence="4">Isochorismatase family protein</fullName>
    </submittedName>
</protein>